<evidence type="ECO:0000313" key="1">
    <source>
        <dbReference type="EMBL" id="KAL3821199.1"/>
    </source>
</evidence>
<proteinExistence type="predicted"/>
<evidence type="ECO:0000313" key="2">
    <source>
        <dbReference type="Proteomes" id="UP001634393"/>
    </source>
</evidence>
<protein>
    <submittedName>
        <fullName evidence="1">Uncharacterized protein</fullName>
    </submittedName>
</protein>
<organism evidence="1 2">
    <name type="scientific">Penstemon smallii</name>
    <dbReference type="NCBI Taxonomy" id="265156"/>
    <lineage>
        <taxon>Eukaryota</taxon>
        <taxon>Viridiplantae</taxon>
        <taxon>Streptophyta</taxon>
        <taxon>Embryophyta</taxon>
        <taxon>Tracheophyta</taxon>
        <taxon>Spermatophyta</taxon>
        <taxon>Magnoliopsida</taxon>
        <taxon>eudicotyledons</taxon>
        <taxon>Gunneridae</taxon>
        <taxon>Pentapetalae</taxon>
        <taxon>asterids</taxon>
        <taxon>lamiids</taxon>
        <taxon>Lamiales</taxon>
        <taxon>Plantaginaceae</taxon>
        <taxon>Cheloneae</taxon>
        <taxon>Penstemon</taxon>
    </lineage>
</organism>
<dbReference type="AlphaFoldDB" id="A0ABD3S9J8"/>
<keyword evidence="2" id="KW-1185">Reference proteome</keyword>
<gene>
    <name evidence="1" type="ORF">ACJIZ3_007104</name>
</gene>
<sequence>MEYKATLKTVEHGLSGEIDKTYIYSSPFSEMKNLFQIVENIFVWNFSNTK</sequence>
<dbReference type="Proteomes" id="UP001634393">
    <property type="component" value="Unassembled WGS sequence"/>
</dbReference>
<name>A0ABD3S9J8_9LAMI</name>
<comment type="caution">
    <text evidence="1">The sequence shown here is derived from an EMBL/GenBank/DDBJ whole genome shotgun (WGS) entry which is preliminary data.</text>
</comment>
<reference evidence="1 2" key="1">
    <citation type="submission" date="2024-12" db="EMBL/GenBank/DDBJ databases">
        <title>The unique morphological basis and parallel evolutionary history of personate flowers in Penstemon.</title>
        <authorList>
            <person name="Depatie T.H."/>
            <person name="Wessinger C.A."/>
        </authorList>
    </citation>
    <scope>NUCLEOTIDE SEQUENCE [LARGE SCALE GENOMIC DNA]</scope>
    <source>
        <strain evidence="1">WTNN_2</strain>
        <tissue evidence="1">Leaf</tissue>
    </source>
</reference>
<dbReference type="EMBL" id="JBJXBP010000007">
    <property type="protein sequence ID" value="KAL3821199.1"/>
    <property type="molecule type" value="Genomic_DNA"/>
</dbReference>
<accession>A0ABD3S9J8</accession>